<dbReference type="GeneID" id="39738151"/>
<dbReference type="SMART" id="SM01099">
    <property type="entry name" value="CPW_WPC"/>
    <property type="match status" value="5"/>
</dbReference>
<accession>A0A1J1HD61</accession>
<feature type="domain" description="CPW-WPC" evidence="2">
    <location>
        <begin position="147"/>
        <end position="206"/>
    </location>
</feature>
<dbReference type="InterPro" id="IPR006387">
    <property type="entry name" value="CPW_WPC_dom"/>
</dbReference>
<dbReference type="KEGG" id="prel:PRELSG_1321800"/>
<dbReference type="EMBL" id="LN835308">
    <property type="protein sequence ID" value="CRH03859.1"/>
    <property type="molecule type" value="Genomic_DNA"/>
</dbReference>
<proteinExistence type="predicted"/>
<dbReference type="RefSeq" id="XP_028535866.1">
    <property type="nucleotide sequence ID" value="XM_028678751.1"/>
</dbReference>
<dbReference type="VEuPathDB" id="PlasmoDB:PRELSG_1321800"/>
<name>A0A1J1HD61_PLARL</name>
<protein>
    <submittedName>
        <fullName evidence="3">CPW-WPC family protein</fullName>
    </submittedName>
</protein>
<dbReference type="OMA" id="DYSQNCA"/>
<feature type="domain" description="CPW-WPC" evidence="2">
    <location>
        <begin position="208"/>
        <end position="272"/>
    </location>
</feature>
<evidence type="ECO:0000259" key="2">
    <source>
        <dbReference type="SMART" id="SM01099"/>
    </source>
</evidence>
<reference evidence="3 4" key="1">
    <citation type="submission" date="2015-04" db="EMBL/GenBank/DDBJ databases">
        <authorList>
            <consortium name="Pathogen Informatics"/>
        </authorList>
    </citation>
    <scope>NUCLEOTIDE SEQUENCE [LARGE SCALE GENOMIC DNA]</scope>
    <source>
        <strain evidence="3 4">SGS1</strain>
    </source>
</reference>
<dbReference type="Pfam" id="PF09717">
    <property type="entry name" value="CPW_WPC"/>
    <property type="match status" value="5"/>
</dbReference>
<gene>
    <name evidence="3" type="ORF">PRELSG_1321800</name>
</gene>
<keyword evidence="4" id="KW-1185">Reference proteome</keyword>
<evidence type="ECO:0000313" key="3">
    <source>
        <dbReference type="EMBL" id="CRH03859.1"/>
    </source>
</evidence>
<dbReference type="NCBIfam" id="TIGR01492">
    <property type="entry name" value="CPW_WPC"/>
    <property type="match status" value="5"/>
</dbReference>
<evidence type="ECO:0000313" key="4">
    <source>
        <dbReference type="Proteomes" id="UP000220158"/>
    </source>
</evidence>
<feature type="domain" description="CPW-WPC" evidence="2">
    <location>
        <begin position="86"/>
        <end position="145"/>
    </location>
</feature>
<feature type="chain" id="PRO_5013289313" evidence="1">
    <location>
        <begin position="20"/>
        <end position="370"/>
    </location>
</feature>
<feature type="signal peptide" evidence="1">
    <location>
        <begin position="1"/>
        <end position="19"/>
    </location>
</feature>
<evidence type="ECO:0000256" key="1">
    <source>
        <dbReference type="SAM" id="SignalP"/>
    </source>
</evidence>
<feature type="domain" description="CPW-WPC" evidence="2">
    <location>
        <begin position="277"/>
        <end position="334"/>
    </location>
</feature>
<dbReference type="AlphaFoldDB" id="A0A1J1HD61"/>
<keyword evidence="1" id="KW-0732">Signal</keyword>
<feature type="domain" description="CPW-WPC" evidence="2">
    <location>
        <begin position="25"/>
        <end position="84"/>
    </location>
</feature>
<dbReference type="Proteomes" id="UP000220158">
    <property type="component" value="Chromosome 13"/>
</dbReference>
<sequence length="370" mass="43107">MFRNFLFFILFSIIKEAFSQKNSICHRDYSQNCAEGWSKLGNSEECVSPLSYRGPCPRFLQIEHETKKKKKLEQLCNIYWPCLIQCEKNYSSQCPEKWIPIDEKNCHPSAVYEGTCLYSHNFSNMNDEQKEIWSNKCNTTWPCKEKCKKDYSKLCPQEWTKDVDGLCSAPQKYNGPCFSRASLFNLDKDMKVAFEKLCKLDYPCLKECNIDMEDPCPLNWILKSDESGVPISCLPPDNYKGTCDENTKFINLNLELKESIEYECNIKWPCIEEIPNLINYDELCPENWTESEDYCIAPQNYMGPCSKKKLFKSFRKEVKKAYAEECNITWPLFKNSKSENFPKISALRKGKHNFGAVEPITGKIVSKIQK</sequence>
<organism evidence="3 4">
    <name type="scientific">Plasmodium relictum</name>
    <dbReference type="NCBI Taxonomy" id="85471"/>
    <lineage>
        <taxon>Eukaryota</taxon>
        <taxon>Sar</taxon>
        <taxon>Alveolata</taxon>
        <taxon>Apicomplexa</taxon>
        <taxon>Aconoidasida</taxon>
        <taxon>Haemosporida</taxon>
        <taxon>Plasmodiidae</taxon>
        <taxon>Plasmodium</taxon>
        <taxon>Plasmodium (Haemamoeba)</taxon>
    </lineage>
</organism>
<dbReference type="OrthoDB" id="368872at2759"/>